<accession>A0A7S3Z405</accession>
<feature type="region of interest" description="Disordered" evidence="1">
    <location>
        <begin position="274"/>
        <end position="327"/>
    </location>
</feature>
<feature type="region of interest" description="Disordered" evidence="1">
    <location>
        <begin position="203"/>
        <end position="224"/>
    </location>
</feature>
<evidence type="ECO:0000256" key="1">
    <source>
        <dbReference type="SAM" id="MobiDB-lite"/>
    </source>
</evidence>
<feature type="compositionally biased region" description="Basic and acidic residues" evidence="1">
    <location>
        <begin position="288"/>
        <end position="297"/>
    </location>
</feature>
<dbReference type="EMBL" id="HBIV01031736">
    <property type="protein sequence ID" value="CAE0670995.1"/>
    <property type="molecule type" value="Transcribed_RNA"/>
</dbReference>
<feature type="compositionally biased region" description="Polar residues" evidence="1">
    <location>
        <begin position="274"/>
        <end position="283"/>
    </location>
</feature>
<protein>
    <submittedName>
        <fullName evidence="2">Uncharacterized protein</fullName>
    </submittedName>
</protein>
<evidence type="ECO:0000313" key="2">
    <source>
        <dbReference type="EMBL" id="CAE0670995.1"/>
    </source>
</evidence>
<sequence length="366" mass="40076">MKTREMEPLREIQTQTKYEEKHAREASQRTSARRKRKLSTALTDLTSKPSPSKRMHKGFSFIGKRVIIDQGRHKGERGHVTRGANGYYCVEMDGGGTCWKRASSLSRAQKSAKAPSSSHSQGPAARDAASSEGGGLSSRREGPKGRSRSQDAWMSRRVRVKAGKYEGSDGIIRNSGHGYYCVDLPAVGPVMIRGFQLELIEEDDEGTEDEFELSPDEQAAASPVAEAAEAAEAEAEALDRYEGSDDDSVDPRIDFAASVLVDMLSGMEAMGVESQSVASSATDTDGEDLAKGEHGGDMYEIQTFHPQQAPPKRPASYAKDDDRKTRFMAEVSTPLHEPSTDILPKFAWDLPKAIRRSAVDLTSFAW</sequence>
<feature type="compositionally biased region" description="Acidic residues" evidence="1">
    <location>
        <begin position="203"/>
        <end position="215"/>
    </location>
</feature>
<gene>
    <name evidence="2" type="ORF">LGLO00237_LOCUS22638</name>
</gene>
<feature type="region of interest" description="Disordered" evidence="1">
    <location>
        <begin position="1"/>
        <end position="57"/>
    </location>
</feature>
<reference evidence="2" key="1">
    <citation type="submission" date="2021-01" db="EMBL/GenBank/DDBJ databases">
        <authorList>
            <person name="Corre E."/>
            <person name="Pelletier E."/>
            <person name="Niang G."/>
            <person name="Scheremetjew M."/>
            <person name="Finn R."/>
            <person name="Kale V."/>
            <person name="Holt S."/>
            <person name="Cochrane G."/>
            <person name="Meng A."/>
            <person name="Brown T."/>
            <person name="Cohen L."/>
        </authorList>
    </citation>
    <scope>NUCLEOTIDE SEQUENCE</scope>
    <source>
        <strain evidence="2">CCCM811</strain>
    </source>
</reference>
<organism evidence="2">
    <name type="scientific">Lotharella globosa</name>
    <dbReference type="NCBI Taxonomy" id="91324"/>
    <lineage>
        <taxon>Eukaryota</taxon>
        <taxon>Sar</taxon>
        <taxon>Rhizaria</taxon>
        <taxon>Cercozoa</taxon>
        <taxon>Chlorarachniophyceae</taxon>
        <taxon>Lotharella</taxon>
    </lineage>
</organism>
<feature type="compositionally biased region" description="Polar residues" evidence="1">
    <location>
        <begin position="109"/>
        <end position="121"/>
    </location>
</feature>
<feature type="compositionally biased region" description="Basic and acidic residues" evidence="1">
    <location>
        <begin position="1"/>
        <end position="10"/>
    </location>
</feature>
<feature type="compositionally biased region" description="Basic and acidic residues" evidence="1">
    <location>
        <begin position="318"/>
        <end position="327"/>
    </location>
</feature>
<feature type="compositionally biased region" description="Basic and acidic residues" evidence="1">
    <location>
        <begin position="17"/>
        <end position="27"/>
    </location>
</feature>
<proteinExistence type="predicted"/>
<name>A0A7S3Z405_9EUKA</name>
<feature type="region of interest" description="Disordered" evidence="1">
    <location>
        <begin position="109"/>
        <end position="155"/>
    </location>
</feature>
<feature type="compositionally biased region" description="Polar residues" evidence="1">
    <location>
        <begin position="40"/>
        <end position="50"/>
    </location>
</feature>
<dbReference type="AlphaFoldDB" id="A0A7S3Z405"/>